<proteinExistence type="predicted"/>
<evidence type="ECO:0000313" key="1">
    <source>
        <dbReference type="EMBL" id="GAG89217.1"/>
    </source>
</evidence>
<comment type="caution">
    <text evidence="1">The sequence shown here is derived from an EMBL/GenBank/DDBJ whole genome shotgun (WGS) entry which is preliminary data.</text>
</comment>
<dbReference type="EMBL" id="BART01013189">
    <property type="protein sequence ID" value="GAG89217.1"/>
    <property type="molecule type" value="Genomic_DNA"/>
</dbReference>
<evidence type="ECO:0008006" key="2">
    <source>
        <dbReference type="Google" id="ProtNLM"/>
    </source>
</evidence>
<reference evidence="1" key="1">
    <citation type="journal article" date="2014" name="Front. Microbiol.">
        <title>High frequency of phylogenetically diverse reductive dehalogenase-homologous genes in deep subseafloor sedimentary metagenomes.</title>
        <authorList>
            <person name="Kawai M."/>
            <person name="Futagami T."/>
            <person name="Toyoda A."/>
            <person name="Takaki Y."/>
            <person name="Nishi S."/>
            <person name="Hori S."/>
            <person name="Arai W."/>
            <person name="Tsubouchi T."/>
            <person name="Morono Y."/>
            <person name="Uchiyama I."/>
            <person name="Ito T."/>
            <person name="Fujiyama A."/>
            <person name="Inagaki F."/>
            <person name="Takami H."/>
        </authorList>
    </citation>
    <scope>NUCLEOTIDE SEQUENCE</scope>
    <source>
        <strain evidence="1">Expedition CK06-06</strain>
    </source>
</reference>
<name>X1C7D3_9ZZZZ</name>
<accession>X1C7D3</accession>
<dbReference type="AlphaFoldDB" id="X1C7D3"/>
<sequence>MELINNKKLMVSLAKRGREKAKQYNWDTAILQLEGLYQAVLREVKE</sequence>
<organism evidence="1">
    <name type="scientific">marine sediment metagenome</name>
    <dbReference type="NCBI Taxonomy" id="412755"/>
    <lineage>
        <taxon>unclassified sequences</taxon>
        <taxon>metagenomes</taxon>
        <taxon>ecological metagenomes</taxon>
    </lineage>
</organism>
<gene>
    <name evidence="1" type="ORF">S01H4_27119</name>
</gene>
<dbReference type="SUPFAM" id="SSF53756">
    <property type="entry name" value="UDP-Glycosyltransferase/glycogen phosphorylase"/>
    <property type="match status" value="1"/>
</dbReference>
<protein>
    <recommendedName>
        <fullName evidence="2">Glycosyl transferase family 1 domain-containing protein</fullName>
    </recommendedName>
</protein>